<keyword evidence="1" id="KW-0732">Signal</keyword>
<sequence>MEMSRTRRALAVTLAAAAATVATALPARADGGPNTTAACVVGYLCIQPAGGTSPILVKEGASQEFKGGLVASSLTNLTKLDYCVTGSLNFGIASGATINRITTVNAVAPSKGACLH</sequence>
<dbReference type="PROSITE" id="PS51318">
    <property type="entry name" value="TAT"/>
    <property type="match status" value="1"/>
</dbReference>
<dbReference type="AlphaFoldDB" id="A0A8J4DYE4"/>
<dbReference type="RefSeq" id="WP_203989766.1">
    <property type="nucleotide sequence ID" value="NZ_BOPG01000012.1"/>
</dbReference>
<name>A0A8J4DYE4_9ACTN</name>
<protein>
    <recommendedName>
        <fullName evidence="4">Peptidase inhibitor family I36</fullName>
    </recommendedName>
</protein>
<dbReference type="EMBL" id="BOPG01000012">
    <property type="protein sequence ID" value="GIJ54551.1"/>
    <property type="molecule type" value="Genomic_DNA"/>
</dbReference>
<evidence type="ECO:0000313" key="2">
    <source>
        <dbReference type="EMBL" id="GIJ54551.1"/>
    </source>
</evidence>
<gene>
    <name evidence="2" type="ORF">Vau01_020670</name>
</gene>
<feature type="chain" id="PRO_5035172738" description="Peptidase inhibitor family I36" evidence="1">
    <location>
        <begin position="30"/>
        <end position="116"/>
    </location>
</feature>
<dbReference type="InterPro" id="IPR006311">
    <property type="entry name" value="TAT_signal"/>
</dbReference>
<organism evidence="2 3">
    <name type="scientific">Virgisporangium aurantiacum</name>
    <dbReference type="NCBI Taxonomy" id="175570"/>
    <lineage>
        <taxon>Bacteria</taxon>
        <taxon>Bacillati</taxon>
        <taxon>Actinomycetota</taxon>
        <taxon>Actinomycetes</taxon>
        <taxon>Micromonosporales</taxon>
        <taxon>Micromonosporaceae</taxon>
        <taxon>Virgisporangium</taxon>
    </lineage>
</organism>
<evidence type="ECO:0000313" key="3">
    <source>
        <dbReference type="Proteomes" id="UP000612585"/>
    </source>
</evidence>
<accession>A0A8J4DYE4</accession>
<dbReference type="Proteomes" id="UP000612585">
    <property type="component" value="Unassembled WGS sequence"/>
</dbReference>
<keyword evidence="3" id="KW-1185">Reference proteome</keyword>
<feature type="signal peptide" evidence="1">
    <location>
        <begin position="1"/>
        <end position="29"/>
    </location>
</feature>
<reference evidence="2" key="1">
    <citation type="submission" date="2021-01" db="EMBL/GenBank/DDBJ databases">
        <title>Whole genome shotgun sequence of Virgisporangium aurantiacum NBRC 16421.</title>
        <authorList>
            <person name="Komaki H."/>
            <person name="Tamura T."/>
        </authorList>
    </citation>
    <scope>NUCLEOTIDE SEQUENCE</scope>
    <source>
        <strain evidence="2">NBRC 16421</strain>
    </source>
</reference>
<comment type="caution">
    <text evidence="2">The sequence shown here is derived from an EMBL/GenBank/DDBJ whole genome shotgun (WGS) entry which is preliminary data.</text>
</comment>
<evidence type="ECO:0000256" key="1">
    <source>
        <dbReference type="SAM" id="SignalP"/>
    </source>
</evidence>
<evidence type="ECO:0008006" key="4">
    <source>
        <dbReference type="Google" id="ProtNLM"/>
    </source>
</evidence>
<proteinExistence type="predicted"/>